<dbReference type="AlphaFoldDB" id="A0A2B8BNX7"/>
<protein>
    <submittedName>
        <fullName evidence="2">Uncharacterized protein</fullName>
    </submittedName>
</protein>
<comment type="caution">
    <text evidence="2">The sequence shown here is derived from an EMBL/GenBank/DDBJ whole genome shotgun (WGS) entry which is preliminary data.</text>
</comment>
<evidence type="ECO:0000313" key="3">
    <source>
        <dbReference type="Proteomes" id="UP000225379"/>
    </source>
</evidence>
<feature type="coiled-coil region" evidence="1">
    <location>
        <begin position="192"/>
        <end position="219"/>
    </location>
</feature>
<sequence>MTTNTITTPIFINAPIPEDGIACVEAKPDHVAKVQAERRAAWEAWITEHRAGWPLPPYFSLAKIEEDDYRDALVVMARAHAEGKDRGAVRLSDGSGVPLWSATASRKGHEGGWLSAKAVDLAAEMAENLGDWSWRKRLIDEPSRRLREIGSAIFGDEWITPMAKRFAVDLRTAQRWASGRHAVPQNILVELIPEARNAADGLRRRLSHLEETIADIEHAAKKSIDAAFVGRAAVTQDDVDVLVENARDAGRSRVTVADARDFADASWSDVVAAAAKDLVKNGLAVDEIAAALGCSADDIFPIPRGDLHLVEEVEAVTEYIDAQLGAMAARADAALRTNA</sequence>
<reference evidence="3" key="1">
    <citation type="submission" date="2017-10" db="EMBL/GenBank/DDBJ databases">
        <authorList>
            <person name="Kravchenko I.K."/>
            <person name="Grouzdev D.S."/>
        </authorList>
    </citation>
    <scope>NUCLEOTIDE SEQUENCE [LARGE SCALE GENOMIC DNA]</scope>
    <source>
        <strain evidence="3">B2</strain>
    </source>
</reference>
<keyword evidence="3" id="KW-1185">Reference proteome</keyword>
<dbReference type="RefSeq" id="WP_098734595.1">
    <property type="nucleotide sequence ID" value="NZ_PDKW01000036.1"/>
</dbReference>
<dbReference type="EMBL" id="PDKW01000036">
    <property type="protein sequence ID" value="PGH59243.1"/>
    <property type="molecule type" value="Genomic_DNA"/>
</dbReference>
<dbReference type="OrthoDB" id="8420639at2"/>
<name>A0A2B8BNX7_9PROT</name>
<gene>
    <name evidence="2" type="ORF">CRT60_01020</name>
</gene>
<dbReference type="Proteomes" id="UP000225379">
    <property type="component" value="Unassembled WGS sequence"/>
</dbReference>
<keyword evidence="1" id="KW-0175">Coiled coil</keyword>
<proteinExistence type="predicted"/>
<evidence type="ECO:0000256" key="1">
    <source>
        <dbReference type="SAM" id="Coils"/>
    </source>
</evidence>
<evidence type="ECO:0000313" key="2">
    <source>
        <dbReference type="EMBL" id="PGH59243.1"/>
    </source>
</evidence>
<organism evidence="2 3">
    <name type="scientific">Azospirillum palustre</name>
    <dbReference type="NCBI Taxonomy" id="2044885"/>
    <lineage>
        <taxon>Bacteria</taxon>
        <taxon>Pseudomonadati</taxon>
        <taxon>Pseudomonadota</taxon>
        <taxon>Alphaproteobacteria</taxon>
        <taxon>Rhodospirillales</taxon>
        <taxon>Azospirillaceae</taxon>
        <taxon>Azospirillum</taxon>
    </lineage>
</organism>
<accession>A0A2B8BNX7</accession>